<evidence type="ECO:0000256" key="1">
    <source>
        <dbReference type="RuleBase" id="RU000461"/>
    </source>
</evidence>
<dbReference type="PROSITE" id="PS00086">
    <property type="entry name" value="CYTOCHROME_P450"/>
    <property type="match status" value="1"/>
</dbReference>
<evidence type="ECO:0008006" key="4">
    <source>
        <dbReference type="Google" id="ProtNLM"/>
    </source>
</evidence>
<keyword evidence="1" id="KW-0408">Iron</keyword>
<keyword evidence="1" id="KW-0503">Monooxygenase</keyword>
<sequence length="80" mass="8880">MPERFEDGTIEFKGSNYEFIPFGSGRRMCPGFNYGLASMELMFTDGVTEVDIEEAPGLGVRRRSPLMLCATPFVPIDPAN</sequence>
<dbReference type="eggNOG" id="KOG0156">
    <property type="taxonomic scope" value="Eukaryota"/>
</dbReference>
<organism evidence="2">
    <name type="scientific">Oryza brachyantha</name>
    <name type="common">malo sina</name>
    <dbReference type="NCBI Taxonomy" id="4533"/>
    <lineage>
        <taxon>Eukaryota</taxon>
        <taxon>Viridiplantae</taxon>
        <taxon>Streptophyta</taxon>
        <taxon>Embryophyta</taxon>
        <taxon>Tracheophyta</taxon>
        <taxon>Spermatophyta</taxon>
        <taxon>Magnoliopsida</taxon>
        <taxon>Liliopsida</taxon>
        <taxon>Poales</taxon>
        <taxon>Poaceae</taxon>
        <taxon>BOP clade</taxon>
        <taxon>Oryzoideae</taxon>
        <taxon>Oryzeae</taxon>
        <taxon>Oryzinae</taxon>
        <taxon>Oryza</taxon>
    </lineage>
</organism>
<name>J3MW29_ORYBR</name>
<proteinExistence type="inferred from homology"/>
<dbReference type="GO" id="GO:0005506">
    <property type="term" value="F:iron ion binding"/>
    <property type="evidence" value="ECO:0007669"/>
    <property type="project" value="InterPro"/>
</dbReference>
<dbReference type="Proteomes" id="UP000006038">
    <property type="component" value="Chromosome 9"/>
</dbReference>
<reference evidence="2" key="1">
    <citation type="journal article" date="2013" name="Nat. Commun.">
        <title>Whole-genome sequencing of Oryza brachyantha reveals mechanisms underlying Oryza genome evolution.</title>
        <authorList>
            <person name="Chen J."/>
            <person name="Huang Q."/>
            <person name="Gao D."/>
            <person name="Wang J."/>
            <person name="Lang Y."/>
            <person name="Liu T."/>
            <person name="Li B."/>
            <person name="Bai Z."/>
            <person name="Luis Goicoechea J."/>
            <person name="Liang C."/>
            <person name="Chen C."/>
            <person name="Zhang W."/>
            <person name="Sun S."/>
            <person name="Liao Y."/>
            <person name="Zhang X."/>
            <person name="Yang L."/>
            <person name="Song C."/>
            <person name="Wang M."/>
            <person name="Shi J."/>
            <person name="Liu G."/>
            <person name="Liu J."/>
            <person name="Zhou H."/>
            <person name="Zhou W."/>
            <person name="Yu Q."/>
            <person name="An N."/>
            <person name="Chen Y."/>
            <person name="Cai Q."/>
            <person name="Wang B."/>
            <person name="Liu B."/>
            <person name="Min J."/>
            <person name="Huang Y."/>
            <person name="Wu H."/>
            <person name="Li Z."/>
            <person name="Zhang Y."/>
            <person name="Yin Y."/>
            <person name="Song W."/>
            <person name="Jiang J."/>
            <person name="Jackson S.A."/>
            <person name="Wing R.A."/>
            <person name="Wang J."/>
            <person name="Chen M."/>
        </authorList>
    </citation>
    <scope>NUCLEOTIDE SEQUENCE [LARGE SCALE GENOMIC DNA]</scope>
    <source>
        <strain evidence="2">cv. IRGC 101232</strain>
    </source>
</reference>
<protein>
    <recommendedName>
        <fullName evidence="4">Cytochrome P450</fullName>
    </recommendedName>
</protein>
<accession>J3MW29</accession>
<dbReference type="HOGENOM" id="CLU_001570_29_6_1"/>
<dbReference type="InterPro" id="IPR001128">
    <property type="entry name" value="Cyt_P450"/>
</dbReference>
<dbReference type="InterPro" id="IPR017972">
    <property type="entry name" value="Cyt_P450_CS"/>
</dbReference>
<dbReference type="Gene3D" id="1.10.630.10">
    <property type="entry name" value="Cytochrome P450"/>
    <property type="match status" value="1"/>
</dbReference>
<keyword evidence="1" id="KW-0560">Oxidoreductase</keyword>
<dbReference type="SUPFAM" id="SSF48264">
    <property type="entry name" value="Cytochrome P450"/>
    <property type="match status" value="1"/>
</dbReference>
<keyword evidence="1" id="KW-0479">Metal-binding</keyword>
<dbReference type="PANTHER" id="PTHR47954">
    <property type="entry name" value="OS09G0275400 PROTEIN-RELATED"/>
    <property type="match status" value="1"/>
</dbReference>
<dbReference type="AlphaFoldDB" id="J3MW29"/>
<keyword evidence="1" id="KW-0349">Heme</keyword>
<evidence type="ECO:0000313" key="3">
    <source>
        <dbReference type="Proteomes" id="UP000006038"/>
    </source>
</evidence>
<dbReference type="InterPro" id="IPR036396">
    <property type="entry name" value="Cyt_P450_sf"/>
</dbReference>
<comment type="similarity">
    <text evidence="1">Belongs to the cytochrome P450 family.</text>
</comment>
<dbReference type="STRING" id="4533.J3MW29"/>
<dbReference type="GO" id="GO:0004497">
    <property type="term" value="F:monooxygenase activity"/>
    <property type="evidence" value="ECO:0007669"/>
    <property type="project" value="UniProtKB-KW"/>
</dbReference>
<evidence type="ECO:0000313" key="2">
    <source>
        <dbReference type="EnsemblPlants" id="OB09G12080.1"/>
    </source>
</evidence>
<dbReference type="Gramene" id="OB09G12080.1">
    <property type="protein sequence ID" value="OB09G12080.1"/>
    <property type="gene ID" value="OB09G12080"/>
</dbReference>
<keyword evidence="3" id="KW-1185">Reference proteome</keyword>
<dbReference type="GO" id="GO:0016705">
    <property type="term" value="F:oxidoreductase activity, acting on paired donors, with incorporation or reduction of molecular oxygen"/>
    <property type="evidence" value="ECO:0007669"/>
    <property type="project" value="InterPro"/>
</dbReference>
<dbReference type="GO" id="GO:0020037">
    <property type="term" value="F:heme binding"/>
    <property type="evidence" value="ECO:0007669"/>
    <property type="project" value="InterPro"/>
</dbReference>
<dbReference type="EnsemblPlants" id="OB09G12080.1">
    <property type="protein sequence ID" value="OB09G12080.1"/>
    <property type="gene ID" value="OB09G12080"/>
</dbReference>
<reference evidence="2" key="2">
    <citation type="submission" date="2013-04" db="UniProtKB">
        <authorList>
            <consortium name="EnsemblPlants"/>
        </authorList>
    </citation>
    <scope>IDENTIFICATION</scope>
</reference>
<dbReference type="Pfam" id="PF00067">
    <property type="entry name" value="p450"/>
    <property type="match status" value="1"/>
</dbReference>
<dbReference type="PANTHER" id="PTHR47954:SF2">
    <property type="entry name" value="P450 71D11, PUTATIVE, EXPRESSED-RELATED"/>
    <property type="match status" value="1"/>
</dbReference>